<comment type="caution">
    <text evidence="1">The sequence shown here is derived from an EMBL/GenBank/DDBJ whole genome shotgun (WGS) entry which is preliminary data.</text>
</comment>
<proteinExistence type="predicted"/>
<protein>
    <submittedName>
        <fullName evidence="1">Uncharacterized protein</fullName>
    </submittedName>
</protein>
<reference evidence="1 2" key="1">
    <citation type="submission" date="2024-06" db="EMBL/GenBank/DDBJ databases">
        <title>Burkholderia sola in Mexico.</title>
        <authorList>
            <person name="Estrada P."/>
        </authorList>
    </citation>
    <scope>NUCLEOTIDE SEQUENCE [LARGE SCALE GENOMIC DNA]</scope>
    <source>
        <strain evidence="1 2">CpTa8-5</strain>
    </source>
</reference>
<sequence length="48" mass="5610">MYHYNAAGQLERVDSDADTLTYRRDVRAGSFRPKVRYSRPSTFVATRQ</sequence>
<evidence type="ECO:0000313" key="2">
    <source>
        <dbReference type="Proteomes" id="UP001548587"/>
    </source>
</evidence>
<keyword evidence="2" id="KW-1185">Reference proteome</keyword>
<gene>
    <name evidence="1" type="ORF">ABXL37_23365</name>
</gene>
<name>A0ABV2CDL5_9BURK</name>
<organism evidence="1 2">
    <name type="scientific">Burkholderia sola</name>
    <dbReference type="NCBI Taxonomy" id="2843302"/>
    <lineage>
        <taxon>Bacteria</taxon>
        <taxon>Pseudomonadati</taxon>
        <taxon>Pseudomonadota</taxon>
        <taxon>Betaproteobacteria</taxon>
        <taxon>Burkholderiales</taxon>
        <taxon>Burkholderiaceae</taxon>
        <taxon>Burkholderia</taxon>
        <taxon>Burkholderia cepacia complex</taxon>
    </lineage>
</organism>
<accession>A0ABV2CDL5</accession>
<dbReference type="EMBL" id="JBEWCH010000016">
    <property type="protein sequence ID" value="MET1477200.1"/>
    <property type="molecule type" value="Genomic_DNA"/>
</dbReference>
<dbReference type="Proteomes" id="UP001548587">
    <property type="component" value="Unassembled WGS sequence"/>
</dbReference>
<evidence type="ECO:0000313" key="1">
    <source>
        <dbReference type="EMBL" id="MET1477200.1"/>
    </source>
</evidence>